<evidence type="ECO:0000256" key="3">
    <source>
        <dbReference type="ARBA" id="ARBA00022603"/>
    </source>
</evidence>
<evidence type="ECO:0000256" key="5">
    <source>
        <dbReference type="ARBA" id="ARBA00035674"/>
    </source>
</evidence>
<dbReference type="GO" id="GO:0032259">
    <property type="term" value="P:methylation"/>
    <property type="evidence" value="ECO:0007669"/>
    <property type="project" value="UniProtKB-KW"/>
</dbReference>
<dbReference type="SUPFAM" id="SSF53335">
    <property type="entry name" value="S-adenosyl-L-methionine-dependent methyltransferases"/>
    <property type="match status" value="1"/>
</dbReference>
<sequence length="126" mass="14694">MGAHYKNVKFMCAVVASPEPNFSTESMDSIFSNWLLMYFSDRKVEELVERMVKWQKVSSQDDKGFQKFMDNVQYKWNFDVEVVGIDPYINMVSFALERVIGLKRSVEFESVDCTKKSYPDNAFDAI</sequence>
<dbReference type="EC" id="2.1.1.103" evidence="5"/>
<evidence type="ECO:0000256" key="1">
    <source>
        <dbReference type="ARBA" id="ARBA00004969"/>
    </source>
</evidence>
<evidence type="ECO:0000256" key="6">
    <source>
        <dbReference type="ARBA" id="ARBA00047619"/>
    </source>
</evidence>
<dbReference type="Gene3D" id="3.40.50.150">
    <property type="entry name" value="Vaccinia Virus protein VP39"/>
    <property type="match status" value="1"/>
</dbReference>
<comment type="caution">
    <text evidence="8">The sequence shown here is derived from an EMBL/GenBank/DDBJ whole genome shotgun (WGS) entry which is preliminary data.</text>
</comment>
<gene>
    <name evidence="8" type="primary">NMT3_4</name>
    <name evidence="8" type="ORF">CK203_109205</name>
</gene>
<evidence type="ECO:0000313" key="9">
    <source>
        <dbReference type="Proteomes" id="UP000288805"/>
    </source>
</evidence>
<dbReference type="AlphaFoldDB" id="A0A438BLU3"/>
<proteinExistence type="predicted"/>
<accession>A0A438BLU3</accession>
<evidence type="ECO:0000256" key="7">
    <source>
        <dbReference type="ARBA" id="ARBA00047841"/>
    </source>
</evidence>
<organism evidence="8 9">
    <name type="scientific">Vitis vinifera</name>
    <name type="common">Grape</name>
    <dbReference type="NCBI Taxonomy" id="29760"/>
    <lineage>
        <taxon>Eukaryota</taxon>
        <taxon>Viridiplantae</taxon>
        <taxon>Streptophyta</taxon>
        <taxon>Embryophyta</taxon>
        <taxon>Tracheophyta</taxon>
        <taxon>Spermatophyta</taxon>
        <taxon>Magnoliopsida</taxon>
        <taxon>eudicotyledons</taxon>
        <taxon>Gunneridae</taxon>
        <taxon>Pentapetalae</taxon>
        <taxon>rosids</taxon>
        <taxon>Vitales</taxon>
        <taxon>Vitaceae</taxon>
        <taxon>Viteae</taxon>
        <taxon>Vitis</taxon>
    </lineage>
</organism>
<dbReference type="InterPro" id="IPR029063">
    <property type="entry name" value="SAM-dependent_MTases_sf"/>
</dbReference>
<comment type="pathway">
    <text evidence="1">Phospholipid metabolism; phosphatidylcholine biosynthesis.</text>
</comment>
<protein>
    <recommendedName>
        <fullName evidence="5">phosphoethanolamine N-methyltransferase</fullName>
        <ecNumber evidence="5">2.1.1.103</ecNumber>
    </recommendedName>
</protein>
<evidence type="ECO:0000256" key="4">
    <source>
        <dbReference type="ARBA" id="ARBA00022679"/>
    </source>
</evidence>
<dbReference type="EMBL" id="QGNW01002727">
    <property type="protein sequence ID" value="RVW11921.1"/>
    <property type="molecule type" value="Genomic_DNA"/>
</dbReference>
<dbReference type="PANTHER" id="PTHR44307">
    <property type="entry name" value="PHOSPHOETHANOLAMINE METHYLTRANSFERASE"/>
    <property type="match status" value="1"/>
</dbReference>
<comment type="pathway">
    <text evidence="2">Lipid metabolism.</text>
</comment>
<dbReference type="PANTHER" id="PTHR44307:SF2">
    <property type="entry name" value="PHOSPHOETHANOLAMINE METHYLTRANSFERASE ISOFORM X1"/>
    <property type="match status" value="1"/>
</dbReference>
<dbReference type="Proteomes" id="UP000288805">
    <property type="component" value="Unassembled WGS sequence"/>
</dbReference>
<name>A0A438BLU3_VITVI</name>
<keyword evidence="3 8" id="KW-0489">Methyltransferase</keyword>
<dbReference type="GO" id="GO:0000234">
    <property type="term" value="F:phosphoethanolamine N-methyltransferase activity"/>
    <property type="evidence" value="ECO:0007669"/>
    <property type="project" value="UniProtKB-EC"/>
</dbReference>
<comment type="catalytic activity">
    <reaction evidence="6">
        <text>N,N-dimethylethanolamine phosphate + S-adenosyl-L-methionine = phosphocholine + S-adenosyl-L-homocysteine + H(+)</text>
        <dbReference type="Rhea" id="RHEA:25325"/>
        <dbReference type="ChEBI" id="CHEBI:15378"/>
        <dbReference type="ChEBI" id="CHEBI:57856"/>
        <dbReference type="ChEBI" id="CHEBI:58641"/>
        <dbReference type="ChEBI" id="CHEBI:59789"/>
        <dbReference type="ChEBI" id="CHEBI:295975"/>
        <dbReference type="EC" id="2.1.1.103"/>
    </reaction>
    <physiologicalReaction direction="left-to-right" evidence="6">
        <dbReference type="Rhea" id="RHEA:25326"/>
    </physiologicalReaction>
</comment>
<keyword evidence="4 8" id="KW-0808">Transferase</keyword>
<comment type="catalytic activity">
    <reaction evidence="7">
        <text>N-methylethanolamine phosphate + S-adenosyl-L-methionine = N,N-dimethylethanolamine phosphate + S-adenosyl-L-homocysteine + H(+)</text>
        <dbReference type="Rhea" id="RHEA:25321"/>
        <dbReference type="ChEBI" id="CHEBI:15378"/>
        <dbReference type="ChEBI" id="CHEBI:57781"/>
        <dbReference type="ChEBI" id="CHEBI:57856"/>
        <dbReference type="ChEBI" id="CHEBI:58641"/>
        <dbReference type="ChEBI" id="CHEBI:59789"/>
        <dbReference type="EC" id="2.1.1.103"/>
    </reaction>
    <physiologicalReaction direction="left-to-right" evidence="7">
        <dbReference type="Rhea" id="RHEA:25322"/>
    </physiologicalReaction>
</comment>
<reference evidence="8 9" key="1">
    <citation type="journal article" date="2018" name="PLoS Genet.">
        <title>Population sequencing reveals clonal diversity and ancestral inbreeding in the grapevine cultivar Chardonnay.</title>
        <authorList>
            <person name="Roach M.J."/>
            <person name="Johnson D.L."/>
            <person name="Bohlmann J."/>
            <person name="van Vuuren H.J."/>
            <person name="Jones S.J."/>
            <person name="Pretorius I.S."/>
            <person name="Schmidt S.A."/>
            <person name="Borneman A.R."/>
        </authorList>
    </citation>
    <scope>NUCLEOTIDE SEQUENCE [LARGE SCALE GENOMIC DNA]</scope>
    <source>
        <strain evidence="9">cv. Chardonnay</strain>
        <tissue evidence="8">Leaf</tissue>
    </source>
</reference>
<evidence type="ECO:0000313" key="8">
    <source>
        <dbReference type="EMBL" id="RVW11921.1"/>
    </source>
</evidence>
<evidence type="ECO:0000256" key="2">
    <source>
        <dbReference type="ARBA" id="ARBA00005189"/>
    </source>
</evidence>